<organism evidence="2 3">
    <name type="scientific">Colletotrichum higginsianum (strain IMI 349063)</name>
    <name type="common">Crucifer anthracnose fungus</name>
    <dbReference type="NCBI Taxonomy" id="759273"/>
    <lineage>
        <taxon>Eukaryota</taxon>
        <taxon>Fungi</taxon>
        <taxon>Dikarya</taxon>
        <taxon>Ascomycota</taxon>
        <taxon>Pezizomycotina</taxon>
        <taxon>Sordariomycetes</taxon>
        <taxon>Hypocreomycetidae</taxon>
        <taxon>Glomerellales</taxon>
        <taxon>Glomerellaceae</taxon>
        <taxon>Colletotrichum</taxon>
        <taxon>Colletotrichum destructivum species complex</taxon>
    </lineage>
</organism>
<name>A0A1B7Y462_COLHI</name>
<accession>A0A1B7Y462</accession>
<dbReference type="OrthoDB" id="3789708at2759"/>
<feature type="signal peptide" evidence="1">
    <location>
        <begin position="1"/>
        <end position="19"/>
    </location>
</feature>
<dbReference type="VEuPathDB" id="FungiDB:CH63R_10950"/>
<dbReference type="KEGG" id="chig:CH63R_10950"/>
<keyword evidence="3" id="KW-1185">Reference proteome</keyword>
<evidence type="ECO:0000313" key="3">
    <source>
        <dbReference type="Proteomes" id="UP000092177"/>
    </source>
</evidence>
<gene>
    <name evidence="2" type="ORF">CH63R_10950</name>
</gene>
<evidence type="ECO:0000313" key="2">
    <source>
        <dbReference type="EMBL" id="OBR06830.1"/>
    </source>
</evidence>
<dbReference type="EMBL" id="LTAN01000007">
    <property type="protein sequence ID" value="OBR06830.1"/>
    <property type="molecule type" value="Genomic_DNA"/>
</dbReference>
<reference evidence="3" key="1">
    <citation type="journal article" date="2017" name="BMC Genomics">
        <title>Gapless genome assembly of Colletotrichum higginsianum reveals chromosome structure and association of transposable elements with secondary metabolite gene clusters.</title>
        <authorList>
            <person name="Dallery J.-F."/>
            <person name="Lapalu N."/>
            <person name="Zampounis A."/>
            <person name="Pigne S."/>
            <person name="Luyten I."/>
            <person name="Amselem J."/>
            <person name="Wittenberg A.H.J."/>
            <person name="Zhou S."/>
            <person name="de Queiroz M.V."/>
            <person name="Robin G.P."/>
            <person name="Auger A."/>
            <person name="Hainaut M."/>
            <person name="Henrissat B."/>
            <person name="Kim K.-T."/>
            <person name="Lee Y.-H."/>
            <person name="Lespinet O."/>
            <person name="Schwartz D.C."/>
            <person name="Thon M.R."/>
            <person name="O'Connell R.J."/>
        </authorList>
    </citation>
    <scope>NUCLEOTIDE SEQUENCE [LARGE SCALE GENOMIC DNA]</scope>
    <source>
        <strain evidence="3">IMI 349063</strain>
    </source>
</reference>
<proteinExistence type="predicted"/>
<sequence length="101" mass="10587">MRFTAVFATLAALAVTAAAAPASASALEQAGAVLGGQHSYHPIIAYKMIVHFGIKTNSGPQIVAQQADCKNRDSYDICRRNCSPLAPGFACTINCLIAYCP</sequence>
<dbReference type="Proteomes" id="UP000092177">
    <property type="component" value="Unassembled WGS sequence"/>
</dbReference>
<dbReference type="RefSeq" id="XP_018155348.1">
    <property type="nucleotide sequence ID" value="XM_018305924.1"/>
</dbReference>
<comment type="caution">
    <text evidence="2">The sequence shown here is derived from an EMBL/GenBank/DDBJ whole genome shotgun (WGS) entry which is preliminary data.</text>
</comment>
<keyword evidence="1" id="KW-0732">Signal</keyword>
<dbReference type="AlphaFoldDB" id="A0A1B7Y462"/>
<evidence type="ECO:0000256" key="1">
    <source>
        <dbReference type="SAM" id="SignalP"/>
    </source>
</evidence>
<dbReference type="GeneID" id="28870031"/>
<feature type="chain" id="PRO_5008601304" evidence="1">
    <location>
        <begin position="20"/>
        <end position="101"/>
    </location>
</feature>
<protein>
    <submittedName>
        <fullName evidence="2">Uncharacterized protein</fullName>
    </submittedName>
</protein>